<dbReference type="Gene3D" id="2.40.50.40">
    <property type="match status" value="1"/>
</dbReference>
<dbReference type="EMBL" id="JAVLET010000002">
    <property type="protein sequence ID" value="KAL0472838.1"/>
    <property type="molecule type" value="Genomic_DNA"/>
</dbReference>
<dbReference type="InterPro" id="IPR000953">
    <property type="entry name" value="Chromo/chromo_shadow_dom"/>
</dbReference>
<reference evidence="4 5" key="1">
    <citation type="submission" date="2023-09" db="EMBL/GenBank/DDBJ databases">
        <title>Multi-omics analysis of a traditional fermented food reveals byproduct-associated fungal strains for waste-to-food upcycling.</title>
        <authorList>
            <consortium name="Lawrence Berkeley National Laboratory"/>
            <person name="Rekdal V.M."/>
            <person name="Villalobos-Escobedo J.M."/>
            <person name="Rodriguez-Valeron N."/>
            <person name="Garcia M.O."/>
            <person name="Vasquez D.P."/>
            <person name="Damayanti I."/>
            <person name="Sorensen P.M."/>
            <person name="Baidoo E.E."/>
            <person name="De Carvalho A.C."/>
            <person name="Riley R."/>
            <person name="Lipzen A."/>
            <person name="He G."/>
            <person name="Yan M."/>
            <person name="Haridas S."/>
            <person name="Daum C."/>
            <person name="Yoshinaga Y."/>
            <person name="Ng V."/>
            <person name="Grigoriev I.V."/>
            <person name="Munk R."/>
            <person name="Nuraida L."/>
            <person name="Wijaya C.H."/>
            <person name="Morales P.-C."/>
            <person name="Keasling J.D."/>
        </authorList>
    </citation>
    <scope>NUCLEOTIDE SEQUENCE [LARGE SCALE GENOMIC DNA]</scope>
    <source>
        <strain evidence="4 5">FGSC 2613</strain>
    </source>
</reference>
<evidence type="ECO:0000256" key="1">
    <source>
        <dbReference type="ARBA" id="ARBA00011353"/>
    </source>
</evidence>
<comment type="caution">
    <text evidence="4">The sequence shown here is derived from an EMBL/GenBank/DDBJ whole genome shotgun (WGS) entry which is preliminary data.</text>
</comment>
<comment type="subunit">
    <text evidence="1">Component of the NuA4 histone acetyltransferase complex.</text>
</comment>
<dbReference type="CDD" id="cd00024">
    <property type="entry name" value="CD_CSD"/>
    <property type="match status" value="1"/>
</dbReference>
<protein>
    <recommendedName>
        <fullName evidence="3">Chromo domain-containing protein</fullName>
    </recommendedName>
</protein>
<evidence type="ECO:0000313" key="4">
    <source>
        <dbReference type="EMBL" id="KAL0472838.1"/>
    </source>
</evidence>
<dbReference type="PROSITE" id="PS50013">
    <property type="entry name" value="CHROMO_2"/>
    <property type="match status" value="1"/>
</dbReference>
<accession>A0ABR3DJI3</accession>
<sequence length="157" mass="18198">MPRKKSNKGQKATKNPPRPRPPSPKPFQPNAAPDKTTEDGEELWELNHVIASRFMYGKLYYQVSWKGWSKDEYWYPASDLKWCPHLLVEFHSDNPKAAGPPRRLDIWDKAWTERTEEGLEKHEEDDLVMTVAQKKTWLEEFEELMQTGDSVGEGGLG</sequence>
<evidence type="ECO:0000256" key="2">
    <source>
        <dbReference type="SAM" id="MobiDB-lite"/>
    </source>
</evidence>
<dbReference type="InterPro" id="IPR016197">
    <property type="entry name" value="Chromo-like_dom_sf"/>
</dbReference>
<name>A0ABR3DJI3_NEUIN</name>
<gene>
    <name evidence="4" type="ORF">QR685DRAFT_568996</name>
</gene>
<evidence type="ECO:0000259" key="3">
    <source>
        <dbReference type="PROSITE" id="PS50013"/>
    </source>
</evidence>
<keyword evidence="5" id="KW-1185">Reference proteome</keyword>
<feature type="domain" description="Chromo" evidence="3">
    <location>
        <begin position="44"/>
        <end position="102"/>
    </location>
</feature>
<proteinExistence type="predicted"/>
<dbReference type="SUPFAM" id="SSF54160">
    <property type="entry name" value="Chromo domain-like"/>
    <property type="match status" value="1"/>
</dbReference>
<feature type="compositionally biased region" description="Pro residues" evidence="2">
    <location>
        <begin position="16"/>
        <end position="27"/>
    </location>
</feature>
<feature type="region of interest" description="Disordered" evidence="2">
    <location>
        <begin position="1"/>
        <end position="39"/>
    </location>
</feature>
<dbReference type="Proteomes" id="UP001451303">
    <property type="component" value="Unassembled WGS sequence"/>
</dbReference>
<evidence type="ECO:0000313" key="5">
    <source>
        <dbReference type="Proteomes" id="UP001451303"/>
    </source>
</evidence>
<organism evidence="4 5">
    <name type="scientific">Neurospora intermedia</name>
    <dbReference type="NCBI Taxonomy" id="5142"/>
    <lineage>
        <taxon>Eukaryota</taxon>
        <taxon>Fungi</taxon>
        <taxon>Dikarya</taxon>
        <taxon>Ascomycota</taxon>
        <taxon>Pezizomycotina</taxon>
        <taxon>Sordariomycetes</taxon>
        <taxon>Sordariomycetidae</taxon>
        <taxon>Sordariales</taxon>
        <taxon>Sordariaceae</taxon>
        <taxon>Neurospora</taxon>
    </lineage>
</organism>